<name>J9GCE0_9ZZZZ</name>
<reference evidence="1" key="1">
    <citation type="journal article" date="2012" name="PLoS ONE">
        <title>Gene sets for utilization of primary and secondary nutrition supplies in the distal gut of endangered iberian lynx.</title>
        <authorList>
            <person name="Alcaide M."/>
            <person name="Messina E."/>
            <person name="Richter M."/>
            <person name="Bargiela R."/>
            <person name="Peplies J."/>
            <person name="Huws S.A."/>
            <person name="Newbold C.J."/>
            <person name="Golyshin P.N."/>
            <person name="Simon M.A."/>
            <person name="Lopez G."/>
            <person name="Yakimov M.M."/>
            <person name="Ferrer M."/>
        </authorList>
    </citation>
    <scope>NUCLEOTIDE SEQUENCE</scope>
</reference>
<dbReference type="AlphaFoldDB" id="J9GCE0"/>
<feature type="non-terminal residue" evidence="1">
    <location>
        <position position="102"/>
    </location>
</feature>
<accession>J9GCE0</accession>
<dbReference type="Pfam" id="PF13715">
    <property type="entry name" value="CarbopepD_reg_2"/>
    <property type="match status" value="1"/>
</dbReference>
<comment type="caution">
    <text evidence="1">The sequence shown here is derived from an EMBL/GenBank/DDBJ whole genome shotgun (WGS) entry which is preliminary data.</text>
</comment>
<proteinExistence type="predicted"/>
<evidence type="ECO:0000313" key="1">
    <source>
        <dbReference type="EMBL" id="EJW99457.1"/>
    </source>
</evidence>
<dbReference type="InterPro" id="IPR008969">
    <property type="entry name" value="CarboxyPept-like_regulatory"/>
</dbReference>
<protein>
    <submittedName>
        <fullName evidence="1">Uncharacterized protein</fullName>
    </submittedName>
</protein>
<organism evidence="1">
    <name type="scientific">gut metagenome</name>
    <dbReference type="NCBI Taxonomy" id="749906"/>
    <lineage>
        <taxon>unclassified sequences</taxon>
        <taxon>metagenomes</taxon>
        <taxon>organismal metagenomes</taxon>
    </lineage>
</organism>
<dbReference type="EMBL" id="AMCI01003792">
    <property type="protein sequence ID" value="EJW99457.1"/>
    <property type="molecule type" value="Genomic_DNA"/>
</dbReference>
<sequence length="102" mass="11527">MQRIIVLFLMLMTTASLALAQDIIRVTGKVTSKTKNLPLMGVNVMDTDTKRVMAQTDPDGRFAIDVRSNSTLVFTMIGAKKESVKIKNRNYIEIKMEEEDVF</sequence>
<dbReference type="SUPFAM" id="SSF49464">
    <property type="entry name" value="Carboxypeptidase regulatory domain-like"/>
    <property type="match status" value="1"/>
</dbReference>
<gene>
    <name evidence="1" type="ORF">EVA_12436</name>
</gene>